<dbReference type="Proteomes" id="UP000003136">
    <property type="component" value="Unassembled WGS sequence"/>
</dbReference>
<dbReference type="InterPro" id="IPR026906">
    <property type="entry name" value="LRR_5"/>
</dbReference>
<evidence type="ECO:0000313" key="1">
    <source>
        <dbReference type="EMBL" id="EEC57112.1"/>
    </source>
</evidence>
<dbReference type="InterPro" id="IPR032675">
    <property type="entry name" value="LRR_dom_sf"/>
</dbReference>
<organism evidence="1 2">
    <name type="scientific">[Bacteroides] pectinophilus ATCC 43243</name>
    <dbReference type="NCBI Taxonomy" id="483218"/>
    <lineage>
        <taxon>Bacteria</taxon>
        <taxon>Bacillati</taxon>
        <taxon>Bacillota</taxon>
        <taxon>Clostridia</taxon>
        <taxon>Eubacteriales</taxon>
    </lineage>
</organism>
<sequence>MNRKRIRITLVNRTYKEIDMSDFTSIQDDMFSGLTDIAKVELPEGVRYIKRNAFEGCAALTEVILPDTIEDIGYEAFANCISLKKINVPDNAKVDSTAFRNCPLLER</sequence>
<evidence type="ECO:0008006" key="3">
    <source>
        <dbReference type="Google" id="ProtNLM"/>
    </source>
</evidence>
<dbReference type="STRING" id="483218.BACPEC_01600"/>
<dbReference type="SUPFAM" id="SSF52058">
    <property type="entry name" value="L domain-like"/>
    <property type="match status" value="1"/>
</dbReference>
<reference evidence="1 2" key="2">
    <citation type="submission" date="2008-11" db="EMBL/GenBank/DDBJ databases">
        <authorList>
            <person name="Fulton L."/>
            <person name="Clifton S."/>
            <person name="Fulton B."/>
            <person name="Xu J."/>
            <person name="Minx P."/>
            <person name="Pepin K.H."/>
            <person name="Johnson M."/>
            <person name="Bhonagiri V."/>
            <person name="Nash W.E."/>
            <person name="Mardis E.R."/>
            <person name="Wilson R.K."/>
        </authorList>
    </citation>
    <scope>NUCLEOTIDE SEQUENCE [LARGE SCALE GENOMIC DNA]</scope>
    <source>
        <strain evidence="1 2">ATCC 43243</strain>
    </source>
</reference>
<protein>
    <recommendedName>
        <fullName evidence="3">Leucine-rich repeat domain-containing protein</fullName>
    </recommendedName>
</protein>
<proteinExistence type="predicted"/>
<dbReference type="EMBL" id="ABVQ01000036">
    <property type="protein sequence ID" value="EEC57112.1"/>
    <property type="molecule type" value="Genomic_DNA"/>
</dbReference>
<dbReference type="Pfam" id="PF13306">
    <property type="entry name" value="LRR_5"/>
    <property type="match status" value="1"/>
</dbReference>
<name>B7ATX8_9FIRM</name>
<reference evidence="1 2" key="1">
    <citation type="submission" date="2008-11" db="EMBL/GenBank/DDBJ databases">
        <title>Draft genome sequence of Bacteroides pectinophilus (ATCC 43243).</title>
        <authorList>
            <person name="Sudarsanam P."/>
            <person name="Ley R."/>
            <person name="Guruge J."/>
            <person name="Turnbaugh P.J."/>
            <person name="Mahowald M."/>
            <person name="Liep D."/>
            <person name="Gordon J."/>
        </authorList>
    </citation>
    <scope>NUCLEOTIDE SEQUENCE [LARGE SCALE GENOMIC DNA]</scope>
    <source>
        <strain evidence="1 2">ATCC 43243</strain>
    </source>
</reference>
<gene>
    <name evidence="1" type="ORF">BACPEC_01600</name>
</gene>
<dbReference type="AlphaFoldDB" id="B7ATX8"/>
<keyword evidence="2" id="KW-1185">Reference proteome</keyword>
<comment type="caution">
    <text evidence="1">The sequence shown here is derived from an EMBL/GenBank/DDBJ whole genome shotgun (WGS) entry which is preliminary data.</text>
</comment>
<dbReference type="HOGENOM" id="CLU_2232521_0_0_9"/>
<evidence type="ECO:0000313" key="2">
    <source>
        <dbReference type="Proteomes" id="UP000003136"/>
    </source>
</evidence>
<dbReference type="eggNOG" id="COG4886">
    <property type="taxonomic scope" value="Bacteria"/>
</dbReference>
<accession>B7ATX8</accession>
<dbReference type="Gene3D" id="3.80.10.10">
    <property type="entry name" value="Ribonuclease Inhibitor"/>
    <property type="match status" value="1"/>
</dbReference>